<reference evidence="6" key="1">
    <citation type="submission" date="2022-11" db="UniProtKB">
        <authorList>
            <consortium name="WormBaseParasite"/>
        </authorList>
    </citation>
    <scope>IDENTIFICATION</scope>
</reference>
<feature type="repeat" description="ANK" evidence="3">
    <location>
        <begin position="381"/>
        <end position="407"/>
    </location>
</feature>
<dbReference type="OMA" id="VCYGEDS"/>
<feature type="repeat" description="ANK" evidence="3">
    <location>
        <begin position="304"/>
        <end position="336"/>
    </location>
</feature>
<keyword evidence="5" id="KW-1185">Reference proteome</keyword>
<accession>A0A915HRT6</accession>
<dbReference type="SUPFAM" id="SSF54695">
    <property type="entry name" value="POZ domain"/>
    <property type="match status" value="1"/>
</dbReference>
<dbReference type="Pfam" id="PF26281">
    <property type="entry name" value="Histone_ABTB"/>
    <property type="match status" value="1"/>
</dbReference>
<dbReference type="AlphaFoldDB" id="A0A915HRT6"/>
<dbReference type="Gene3D" id="1.25.40.20">
    <property type="entry name" value="Ankyrin repeat-containing domain"/>
    <property type="match status" value="1"/>
</dbReference>
<dbReference type="InterPro" id="IPR002110">
    <property type="entry name" value="Ankyrin_rpt"/>
</dbReference>
<dbReference type="PANTHER" id="PTHR46071">
    <property type="entry name" value="ANKYRIN REPEAT AND BTB/POZ DOMAIN-CONTAINING"/>
    <property type="match status" value="1"/>
</dbReference>
<dbReference type="InterPro" id="IPR009072">
    <property type="entry name" value="Histone-fold"/>
</dbReference>
<evidence type="ECO:0000313" key="6">
    <source>
        <dbReference type="WBParaSite" id="nRc.2.0.1.t04087-RA"/>
    </source>
</evidence>
<dbReference type="SUPFAM" id="SSF48403">
    <property type="entry name" value="Ankyrin repeat"/>
    <property type="match status" value="1"/>
</dbReference>
<evidence type="ECO:0000256" key="1">
    <source>
        <dbReference type="ARBA" id="ARBA00022737"/>
    </source>
</evidence>
<dbReference type="WBParaSite" id="nRc.2.0.1.t04087-RA">
    <property type="protein sequence ID" value="nRc.2.0.1.t04087-RA"/>
    <property type="gene ID" value="nRc.2.0.1.g04087"/>
</dbReference>
<dbReference type="InterPro" id="IPR000210">
    <property type="entry name" value="BTB/POZ_dom"/>
</dbReference>
<dbReference type="PANTHER" id="PTHR46071:SF2">
    <property type="entry name" value="ANKYRIN REPEAT AND BTB_POZ DOMAIN-CONTAINING PROTEIN 2-LIKE PROTEIN"/>
    <property type="match status" value="1"/>
</dbReference>
<dbReference type="PROSITE" id="PS50297">
    <property type="entry name" value="ANK_REP_REGION"/>
    <property type="match status" value="3"/>
</dbReference>
<feature type="domain" description="BTB" evidence="4">
    <location>
        <begin position="637"/>
        <end position="705"/>
    </location>
</feature>
<dbReference type="SMART" id="SM00248">
    <property type="entry name" value="ANK"/>
    <property type="match status" value="5"/>
</dbReference>
<dbReference type="InterPro" id="IPR036770">
    <property type="entry name" value="Ankyrin_rpt-contain_sf"/>
</dbReference>
<dbReference type="SMART" id="SM00225">
    <property type="entry name" value="BTB"/>
    <property type="match status" value="1"/>
</dbReference>
<sequence>MRPALIILPLGVAEICINNALQACAMYHLNTESTKLSKSRRAGLQLTVGKFQRWLQNTKVASCIYDQSAVFLTSVIETLLEELILKAIYYCNKLNSSKMLTAERLLESLENNAQIWGLFQAYEHLICYRSADGILKMPEFKSMDIKSPQNYLLATCVGNYHELNDLVKSASMLLQNLQQCLFNSSKSASKLSIIVWKNNAVETPYSILPPLIEWVKICNAFSEYRQPNGGVVDHADVLEAARILIPNVDYPLQEESLNINLTDFSMLKMKRHFAYCLLRSGQEDSILQAIKLLGASDIDFVNHKGLTLLMEACSKGDDVAVKCLLDAGANVNRAVSCDPFYQEATPVAGWTPLTFAVAAQHFKIAKQLLESGASVELPSMIVETPLQVVAMTGNCNIVNLLLAKGADPYWQISKDDSSCLKQKSSSSAAVVLASCQGHRDVLQLLLARRKKRSEDILSLEDFLAEVQTCSPPSPPQNNDQISDHQQQQDASLYSALTKSRQKILQEAIYQAAEQGHVDVVMDLRSLGVPWNLHVWSQTLFAGHEMRRKALVQLLLNDFSKYKLDELTDDFVEECLPLLFDILKRSKNDIVAMQISHIISQLHGLEDFSVYFENLAQSRNLQAVPRVDPKFVNNPEMSDIQFLVENRVFYAHRIVLVNASEKFKDLLLLNNGSQQISQRLNLDDVKYEIFEMAIEFLYNGSFSKNDVKIDQLLELVDFAKRFDLEELKISCESLISSKFDIDNCCDIYQAALIYDAINLIHCCHSFFLQNLPKLMSESNFFRKMIYNSCSGINNSNVNIEFNRDLTTDLLTATTEKLDAKLTTKTNKIKF</sequence>
<dbReference type="Proteomes" id="UP000887565">
    <property type="component" value="Unplaced"/>
</dbReference>
<name>A0A915HRT6_ROMCU</name>
<dbReference type="InterPro" id="IPR052089">
    <property type="entry name" value="Ankyrin-BTB/POZ_domain"/>
</dbReference>
<dbReference type="Gene3D" id="3.30.710.10">
    <property type="entry name" value="Potassium Channel Kv1.1, Chain A"/>
    <property type="match status" value="1"/>
</dbReference>
<keyword evidence="2 3" id="KW-0040">ANK repeat</keyword>
<dbReference type="InterPro" id="IPR011333">
    <property type="entry name" value="SKP1/BTB/POZ_sf"/>
</dbReference>
<evidence type="ECO:0000313" key="5">
    <source>
        <dbReference type="Proteomes" id="UP000887565"/>
    </source>
</evidence>
<keyword evidence="1" id="KW-0677">Repeat</keyword>
<organism evidence="5 6">
    <name type="scientific">Romanomermis culicivorax</name>
    <name type="common">Nematode worm</name>
    <dbReference type="NCBI Taxonomy" id="13658"/>
    <lineage>
        <taxon>Eukaryota</taxon>
        <taxon>Metazoa</taxon>
        <taxon>Ecdysozoa</taxon>
        <taxon>Nematoda</taxon>
        <taxon>Enoplea</taxon>
        <taxon>Dorylaimia</taxon>
        <taxon>Mermithida</taxon>
        <taxon>Mermithoidea</taxon>
        <taxon>Mermithidae</taxon>
        <taxon>Romanomermis</taxon>
    </lineage>
</organism>
<dbReference type="SUPFAM" id="SSF47113">
    <property type="entry name" value="Histone-fold"/>
    <property type="match status" value="1"/>
</dbReference>
<evidence type="ECO:0000256" key="3">
    <source>
        <dbReference type="PROSITE-ProRule" id="PRU00023"/>
    </source>
</evidence>
<proteinExistence type="predicted"/>
<feature type="repeat" description="ANK" evidence="3">
    <location>
        <begin position="348"/>
        <end position="380"/>
    </location>
</feature>
<dbReference type="Gene3D" id="1.10.20.10">
    <property type="entry name" value="Histone, subunit A"/>
    <property type="match status" value="1"/>
</dbReference>
<evidence type="ECO:0000256" key="2">
    <source>
        <dbReference type="ARBA" id="ARBA00023043"/>
    </source>
</evidence>
<dbReference type="PROSITE" id="PS50097">
    <property type="entry name" value="BTB"/>
    <property type="match status" value="1"/>
</dbReference>
<protein>
    <submittedName>
        <fullName evidence="6">BTB domain-containing protein</fullName>
    </submittedName>
</protein>
<dbReference type="InterPro" id="IPR059008">
    <property type="entry name" value="ABTB2/3_histone"/>
</dbReference>
<dbReference type="Pfam" id="PF00651">
    <property type="entry name" value="BTB"/>
    <property type="match status" value="1"/>
</dbReference>
<dbReference type="Pfam" id="PF00023">
    <property type="entry name" value="Ank"/>
    <property type="match status" value="1"/>
</dbReference>
<evidence type="ECO:0000259" key="4">
    <source>
        <dbReference type="PROSITE" id="PS50097"/>
    </source>
</evidence>
<dbReference type="PROSITE" id="PS50088">
    <property type="entry name" value="ANK_REPEAT"/>
    <property type="match status" value="3"/>
</dbReference>
<dbReference type="Pfam" id="PF12796">
    <property type="entry name" value="Ank_2"/>
    <property type="match status" value="1"/>
</dbReference>
<dbReference type="GO" id="GO:0046982">
    <property type="term" value="F:protein heterodimerization activity"/>
    <property type="evidence" value="ECO:0007669"/>
    <property type="project" value="InterPro"/>
</dbReference>